<keyword evidence="1" id="KW-1133">Transmembrane helix</keyword>
<evidence type="ECO:0000313" key="2">
    <source>
        <dbReference type="EMBL" id="ARI81676.1"/>
    </source>
</evidence>
<feature type="transmembrane region" description="Helical" evidence="1">
    <location>
        <begin position="30"/>
        <end position="51"/>
    </location>
</feature>
<evidence type="ECO:0000256" key="1">
    <source>
        <dbReference type="SAM" id="Phobius"/>
    </source>
</evidence>
<accession>A0AB33C0I6</accession>
<keyword evidence="3" id="KW-1185">Reference proteome</keyword>
<keyword evidence="1" id="KW-0812">Transmembrane</keyword>
<dbReference type="EMBL" id="CP020771">
    <property type="protein sequence ID" value="ARI81676.1"/>
    <property type="molecule type" value="Genomic_DNA"/>
</dbReference>
<reference evidence="2 3" key="1">
    <citation type="journal article" date="2018" name="Harmful Algae">
        <title>The highly heterogeneous methylated genomes and diverse restriction-modification systems of bloom-forming Microcystis.</title>
        <authorList>
            <person name="Zhao L."/>
            <person name="Song Y."/>
            <person name="Li L."/>
            <person name="Gan N."/>
            <person name="Brand J.J."/>
            <person name="Song L."/>
        </authorList>
    </citation>
    <scope>NUCLEOTIDE SEQUENCE [LARGE SCALE GENOMIC DNA]</scope>
    <source>
        <strain evidence="2 3">PCC 7806SL</strain>
    </source>
</reference>
<dbReference type="Proteomes" id="UP000192439">
    <property type="component" value="Chromosome"/>
</dbReference>
<evidence type="ECO:0000313" key="3">
    <source>
        <dbReference type="Proteomes" id="UP000192439"/>
    </source>
</evidence>
<sequence length="52" mass="6097">MFHSRANKYDYTLNSLKVVKNSINQLNTKLTLILTISLLLFWLIVAEIYLLI</sequence>
<keyword evidence="1" id="KW-0472">Membrane</keyword>
<proteinExistence type="predicted"/>
<organism evidence="2 3">
    <name type="scientific">Microcystis aeruginosa PCC 7806SL</name>
    <dbReference type="NCBI Taxonomy" id="1903187"/>
    <lineage>
        <taxon>Bacteria</taxon>
        <taxon>Bacillati</taxon>
        <taxon>Cyanobacteriota</taxon>
        <taxon>Cyanophyceae</taxon>
        <taxon>Oscillatoriophycideae</taxon>
        <taxon>Chroococcales</taxon>
        <taxon>Microcystaceae</taxon>
        <taxon>Microcystis</taxon>
    </lineage>
</organism>
<gene>
    <name evidence="2" type="ORF">BH695_2396</name>
</gene>
<protein>
    <submittedName>
        <fullName evidence="2">Uncharacterized protein</fullName>
    </submittedName>
</protein>
<dbReference type="AlphaFoldDB" id="A0AB33C0I6"/>
<name>A0AB33C0I6_MICA7</name>